<dbReference type="RefSeq" id="WP_221979264.1">
    <property type="nucleotide sequence ID" value="NZ_JAAXQQ010000004.1"/>
</dbReference>
<comment type="caution">
    <text evidence="5">The sequence shown here is derived from an EMBL/GenBank/DDBJ whole genome shotgun (WGS) entry which is preliminary data.</text>
</comment>
<dbReference type="GO" id="GO:0003677">
    <property type="term" value="F:DNA binding"/>
    <property type="evidence" value="ECO:0007669"/>
    <property type="project" value="UniProtKB-KW"/>
</dbReference>
<evidence type="ECO:0000256" key="1">
    <source>
        <dbReference type="ARBA" id="ARBA00023015"/>
    </source>
</evidence>
<sequence>MAPVIENEREGYDAPRGLGLRSTTYYRVHQAILSDILSGKFKPGARLKIADLCQRYGLSAMPIREALQQLQGEGIVVISPNKGASVRPIDKRFVTDIYDVRSALYSIIYRDVIASADTAFDQTLVDIQREFDLGVKAGDVELCKKFNHRLHGVIESRCRNHEVAQLISRYSNMTRSFRDVFGYDLPRIARISEEHWAMIDAIKKRDVAAAVSAAQRHSQAALENMSRYFQGADE</sequence>
<dbReference type="InterPro" id="IPR011711">
    <property type="entry name" value="GntR_C"/>
</dbReference>
<name>A0AB35FDF6_9HYPH</name>
<dbReference type="PROSITE" id="PS50949">
    <property type="entry name" value="HTH_GNTR"/>
    <property type="match status" value="1"/>
</dbReference>
<dbReference type="EMBL" id="JAAXQQ010000004">
    <property type="protein sequence ID" value="MBY3064694.1"/>
    <property type="molecule type" value="Genomic_DNA"/>
</dbReference>
<dbReference type="InterPro" id="IPR036390">
    <property type="entry name" value="WH_DNA-bd_sf"/>
</dbReference>
<reference evidence="5" key="1">
    <citation type="submission" date="2020-04" db="EMBL/GenBank/DDBJ databases">
        <title>Global-level population genomics supports evidence of horizontal gene transfer on evolution of Rhizobia in Lentils.</title>
        <authorList>
            <person name="Gai Y."/>
            <person name="Cook D."/>
            <person name="Riely B."/>
        </authorList>
    </citation>
    <scope>NUCLEOTIDE SEQUENCE</scope>
    <source>
        <strain evidence="5">TLR9</strain>
    </source>
</reference>
<dbReference type="SMART" id="SM00345">
    <property type="entry name" value="HTH_GNTR"/>
    <property type="match status" value="1"/>
</dbReference>
<dbReference type="Pfam" id="PF00392">
    <property type="entry name" value="GntR"/>
    <property type="match status" value="1"/>
</dbReference>
<protein>
    <submittedName>
        <fullName evidence="5">GntR family transcriptional regulator</fullName>
    </submittedName>
</protein>
<proteinExistence type="predicted"/>
<evidence type="ECO:0000313" key="5">
    <source>
        <dbReference type="EMBL" id="MBY3064694.1"/>
    </source>
</evidence>
<evidence type="ECO:0000256" key="3">
    <source>
        <dbReference type="ARBA" id="ARBA00023163"/>
    </source>
</evidence>
<dbReference type="InterPro" id="IPR008920">
    <property type="entry name" value="TF_FadR/GntR_C"/>
</dbReference>
<accession>A0AB35FDF6</accession>
<dbReference type="Pfam" id="PF07729">
    <property type="entry name" value="FCD"/>
    <property type="match status" value="1"/>
</dbReference>
<dbReference type="AlphaFoldDB" id="A0AB35FDF6"/>
<dbReference type="PANTHER" id="PTHR43537:SF5">
    <property type="entry name" value="UXU OPERON TRANSCRIPTIONAL REGULATOR"/>
    <property type="match status" value="1"/>
</dbReference>
<dbReference type="InterPro" id="IPR000524">
    <property type="entry name" value="Tscrpt_reg_HTH_GntR"/>
</dbReference>
<keyword evidence="3" id="KW-0804">Transcription</keyword>
<dbReference type="SUPFAM" id="SSF46785">
    <property type="entry name" value="Winged helix' DNA-binding domain"/>
    <property type="match status" value="1"/>
</dbReference>
<keyword evidence="1" id="KW-0805">Transcription regulation</keyword>
<gene>
    <name evidence="5" type="ORF">HFO74_14820</name>
</gene>
<dbReference type="SUPFAM" id="SSF48008">
    <property type="entry name" value="GntR ligand-binding domain-like"/>
    <property type="match status" value="1"/>
</dbReference>
<dbReference type="GO" id="GO:0003700">
    <property type="term" value="F:DNA-binding transcription factor activity"/>
    <property type="evidence" value="ECO:0007669"/>
    <property type="project" value="InterPro"/>
</dbReference>
<evidence type="ECO:0000256" key="2">
    <source>
        <dbReference type="ARBA" id="ARBA00023125"/>
    </source>
</evidence>
<dbReference type="SMART" id="SM00895">
    <property type="entry name" value="FCD"/>
    <property type="match status" value="1"/>
</dbReference>
<dbReference type="Gene3D" id="1.20.120.530">
    <property type="entry name" value="GntR ligand-binding domain-like"/>
    <property type="match status" value="1"/>
</dbReference>
<evidence type="ECO:0000313" key="6">
    <source>
        <dbReference type="Proteomes" id="UP000758022"/>
    </source>
</evidence>
<organism evidence="5 6">
    <name type="scientific">Rhizobium laguerreae</name>
    <dbReference type="NCBI Taxonomy" id="1076926"/>
    <lineage>
        <taxon>Bacteria</taxon>
        <taxon>Pseudomonadati</taxon>
        <taxon>Pseudomonadota</taxon>
        <taxon>Alphaproteobacteria</taxon>
        <taxon>Hyphomicrobiales</taxon>
        <taxon>Rhizobiaceae</taxon>
        <taxon>Rhizobium/Agrobacterium group</taxon>
        <taxon>Rhizobium</taxon>
    </lineage>
</organism>
<dbReference type="InterPro" id="IPR036388">
    <property type="entry name" value="WH-like_DNA-bd_sf"/>
</dbReference>
<dbReference type="CDD" id="cd07377">
    <property type="entry name" value="WHTH_GntR"/>
    <property type="match status" value="1"/>
</dbReference>
<dbReference type="Proteomes" id="UP000758022">
    <property type="component" value="Unassembled WGS sequence"/>
</dbReference>
<evidence type="ECO:0000259" key="4">
    <source>
        <dbReference type="PROSITE" id="PS50949"/>
    </source>
</evidence>
<feature type="domain" description="HTH gntR-type" evidence="4">
    <location>
        <begin position="22"/>
        <end position="89"/>
    </location>
</feature>
<dbReference type="Gene3D" id="1.10.10.10">
    <property type="entry name" value="Winged helix-like DNA-binding domain superfamily/Winged helix DNA-binding domain"/>
    <property type="match status" value="1"/>
</dbReference>
<keyword evidence="2" id="KW-0238">DNA-binding</keyword>
<dbReference type="PANTHER" id="PTHR43537">
    <property type="entry name" value="TRANSCRIPTIONAL REGULATOR, GNTR FAMILY"/>
    <property type="match status" value="1"/>
</dbReference>